<dbReference type="Proteomes" id="UP000231569">
    <property type="component" value="Unassembled WGS sequence"/>
</dbReference>
<keyword evidence="3 5" id="KW-0687">Ribonucleoprotein</keyword>
<dbReference type="GO" id="GO:0000049">
    <property type="term" value="F:tRNA binding"/>
    <property type="evidence" value="ECO:0007669"/>
    <property type="project" value="UniProtKB-UniRule"/>
</dbReference>
<evidence type="ECO:0000256" key="3">
    <source>
        <dbReference type="ARBA" id="ARBA00023274"/>
    </source>
</evidence>
<comment type="function">
    <text evidence="5">This is 1 of the proteins that bind and probably mediate the attachment of the 5S RNA into the large ribosomal subunit, where it forms part of the central protuberance. In the 70S ribosome it contacts protein S13 of the 30S subunit (bridge B1b), connecting the 2 subunits; this bridge is implicated in subunit movement. Contacts the P site tRNA; the 5S rRNA and some of its associated proteins might help stabilize positioning of ribosome-bound tRNAs.</text>
</comment>
<evidence type="ECO:0000256" key="1">
    <source>
        <dbReference type="ARBA" id="ARBA00008553"/>
    </source>
</evidence>
<dbReference type="InterPro" id="IPR031310">
    <property type="entry name" value="Ribosomal_uL5_N"/>
</dbReference>
<dbReference type="PROSITE" id="PS00358">
    <property type="entry name" value="RIBOSOMAL_L5"/>
    <property type="match status" value="1"/>
</dbReference>
<evidence type="ECO:0000256" key="2">
    <source>
        <dbReference type="ARBA" id="ARBA00022980"/>
    </source>
</evidence>
<dbReference type="NCBIfam" id="NF000585">
    <property type="entry name" value="PRK00010.1"/>
    <property type="match status" value="1"/>
</dbReference>
<evidence type="ECO:0000256" key="6">
    <source>
        <dbReference type="RuleBase" id="RU003930"/>
    </source>
</evidence>
<dbReference type="InterPro" id="IPR002132">
    <property type="entry name" value="Ribosomal_uL5"/>
</dbReference>
<evidence type="ECO:0000259" key="7">
    <source>
        <dbReference type="Pfam" id="PF00281"/>
    </source>
</evidence>
<comment type="caution">
    <text evidence="9">The sequence shown here is derived from an EMBL/GenBank/DDBJ whole genome shotgun (WGS) entry which is preliminary data.</text>
</comment>
<dbReference type="InterPro" id="IPR020929">
    <property type="entry name" value="Ribosomal_uL5_CS"/>
</dbReference>
<dbReference type="GO" id="GO:1990904">
    <property type="term" value="C:ribonucleoprotein complex"/>
    <property type="evidence" value="ECO:0007669"/>
    <property type="project" value="UniProtKB-KW"/>
</dbReference>
<dbReference type="GO" id="GO:0019843">
    <property type="term" value="F:rRNA binding"/>
    <property type="evidence" value="ECO:0007669"/>
    <property type="project" value="UniProtKB-UniRule"/>
</dbReference>
<dbReference type="GO" id="GO:0003735">
    <property type="term" value="F:structural constituent of ribosome"/>
    <property type="evidence" value="ECO:0007669"/>
    <property type="project" value="InterPro"/>
</dbReference>
<keyword evidence="5" id="KW-0694">RNA-binding</keyword>
<dbReference type="HAMAP" id="MF_01333_B">
    <property type="entry name" value="Ribosomal_uL5_B"/>
    <property type="match status" value="1"/>
</dbReference>
<protein>
    <recommendedName>
        <fullName evidence="4 5">Large ribosomal subunit protein uL5</fullName>
    </recommendedName>
</protein>
<dbReference type="PIRSF" id="PIRSF002161">
    <property type="entry name" value="Ribosomal_L5"/>
    <property type="match status" value="1"/>
</dbReference>
<evidence type="ECO:0000313" key="10">
    <source>
        <dbReference type="Proteomes" id="UP000231569"/>
    </source>
</evidence>
<evidence type="ECO:0000313" key="9">
    <source>
        <dbReference type="EMBL" id="PJE63493.1"/>
    </source>
</evidence>
<evidence type="ECO:0000256" key="5">
    <source>
        <dbReference type="HAMAP-Rule" id="MF_01333"/>
    </source>
</evidence>
<reference evidence="10" key="1">
    <citation type="submission" date="2017-09" db="EMBL/GenBank/DDBJ databases">
        <title>Depth-based differentiation of microbial function through sediment-hosted aquifers and enrichment of novel symbionts in the deep terrestrial subsurface.</title>
        <authorList>
            <person name="Probst A.J."/>
            <person name="Ladd B."/>
            <person name="Jarett J.K."/>
            <person name="Geller-Mcgrath D.E."/>
            <person name="Sieber C.M.K."/>
            <person name="Emerson J.B."/>
            <person name="Anantharaman K."/>
            <person name="Thomas B.C."/>
            <person name="Malmstrom R."/>
            <person name="Stieglmeier M."/>
            <person name="Klingl A."/>
            <person name="Woyke T."/>
            <person name="Ryan C.M."/>
            <person name="Banfield J.F."/>
        </authorList>
    </citation>
    <scope>NUCLEOTIDE SEQUENCE [LARGE SCALE GENOMIC DNA]</scope>
</reference>
<dbReference type="GO" id="GO:0006412">
    <property type="term" value="P:translation"/>
    <property type="evidence" value="ECO:0007669"/>
    <property type="project" value="UniProtKB-UniRule"/>
</dbReference>
<dbReference type="Pfam" id="PF00281">
    <property type="entry name" value="Ribosomal_L5"/>
    <property type="match status" value="1"/>
</dbReference>
<comment type="subunit">
    <text evidence="5">Part of the 50S ribosomal subunit; part of the 5S rRNA/L5/L18/L25 subcomplex. Contacts the 5S rRNA and the P site tRNA. Forms a bridge to the 30S subunit in the 70S ribosome.</text>
</comment>
<dbReference type="GO" id="GO:0005840">
    <property type="term" value="C:ribosome"/>
    <property type="evidence" value="ECO:0007669"/>
    <property type="project" value="UniProtKB-KW"/>
</dbReference>
<comment type="similarity">
    <text evidence="1 5 6">Belongs to the universal ribosomal protein uL5 family.</text>
</comment>
<keyword evidence="5" id="KW-0699">rRNA-binding</keyword>
<dbReference type="InterPro" id="IPR022803">
    <property type="entry name" value="Ribosomal_uL5_dom_sf"/>
</dbReference>
<dbReference type="AlphaFoldDB" id="A0A2M8KUF1"/>
<keyword evidence="5" id="KW-0820">tRNA-binding</keyword>
<dbReference type="InterPro" id="IPR031309">
    <property type="entry name" value="Ribosomal_uL5_C"/>
</dbReference>
<name>A0A2M8KUF1_9BACT</name>
<proteinExistence type="inferred from homology"/>
<organism evidence="9 10">
    <name type="scientific">Candidatus Roizmanbacteria bacterium CG10_big_fil_rev_8_21_14_0_10_45_7</name>
    <dbReference type="NCBI Taxonomy" id="1974854"/>
    <lineage>
        <taxon>Bacteria</taxon>
        <taxon>Candidatus Roizmaniibacteriota</taxon>
    </lineage>
</organism>
<feature type="domain" description="Large ribosomal subunit protein uL5 N-terminal" evidence="7">
    <location>
        <begin position="23"/>
        <end position="79"/>
    </location>
</feature>
<evidence type="ECO:0000259" key="8">
    <source>
        <dbReference type="Pfam" id="PF00673"/>
    </source>
</evidence>
<dbReference type="Gene3D" id="3.30.1440.10">
    <property type="match status" value="1"/>
</dbReference>
<evidence type="ECO:0000256" key="4">
    <source>
        <dbReference type="ARBA" id="ARBA00035245"/>
    </source>
</evidence>
<dbReference type="SUPFAM" id="SSF55282">
    <property type="entry name" value="RL5-like"/>
    <property type="match status" value="1"/>
</dbReference>
<sequence>MMIHTEEYKQVVEGLKKEFGYKNVHQVPKLLKIVVGMSVTEALKDKGVLEKVAKQLEIITGQKPLITKARVSISTFKLRKGAPIGLKVTLRGARMFDFWTKLVRIVLPRMRDFRGIDPKGFDGQGNLNIGFKEQGIFADLEYDAIDKVRGLEVTIVTTAGTNEEAHRFMERLGMPFIGSIEKHGKNK</sequence>
<dbReference type="InterPro" id="IPR020930">
    <property type="entry name" value="Ribosomal_uL5_bac-type"/>
</dbReference>
<dbReference type="PANTHER" id="PTHR11994">
    <property type="entry name" value="60S RIBOSOMAL PROTEIN L11-RELATED"/>
    <property type="match status" value="1"/>
</dbReference>
<dbReference type="FunFam" id="3.30.1440.10:FF:000001">
    <property type="entry name" value="50S ribosomal protein L5"/>
    <property type="match status" value="1"/>
</dbReference>
<accession>A0A2M8KUF1</accession>
<feature type="domain" description="Large ribosomal subunit protein uL5 C-terminal" evidence="8">
    <location>
        <begin position="83"/>
        <end position="176"/>
    </location>
</feature>
<dbReference type="EMBL" id="PFEE01000063">
    <property type="protein sequence ID" value="PJE63493.1"/>
    <property type="molecule type" value="Genomic_DNA"/>
</dbReference>
<gene>
    <name evidence="5" type="primary">rplE</name>
    <name evidence="9" type="ORF">COU89_03010</name>
</gene>
<dbReference type="Pfam" id="PF00673">
    <property type="entry name" value="Ribosomal_L5_C"/>
    <property type="match status" value="1"/>
</dbReference>
<keyword evidence="2 5" id="KW-0689">Ribosomal protein</keyword>